<dbReference type="AlphaFoldDB" id="A0A2P2JK75"/>
<evidence type="ECO:0000313" key="2">
    <source>
        <dbReference type="EMBL" id="MBW93849.1"/>
    </source>
</evidence>
<dbReference type="EMBL" id="GGEC01013366">
    <property type="protein sequence ID" value="MBW93849.1"/>
    <property type="molecule type" value="Transcribed_RNA"/>
</dbReference>
<proteinExistence type="predicted"/>
<organism evidence="2">
    <name type="scientific">Rhizophora mucronata</name>
    <name type="common">Asiatic mangrove</name>
    <dbReference type="NCBI Taxonomy" id="61149"/>
    <lineage>
        <taxon>Eukaryota</taxon>
        <taxon>Viridiplantae</taxon>
        <taxon>Streptophyta</taxon>
        <taxon>Embryophyta</taxon>
        <taxon>Tracheophyta</taxon>
        <taxon>Spermatophyta</taxon>
        <taxon>Magnoliopsida</taxon>
        <taxon>eudicotyledons</taxon>
        <taxon>Gunneridae</taxon>
        <taxon>Pentapetalae</taxon>
        <taxon>rosids</taxon>
        <taxon>fabids</taxon>
        <taxon>Malpighiales</taxon>
        <taxon>Rhizophoraceae</taxon>
        <taxon>Rhizophora</taxon>
    </lineage>
</organism>
<protein>
    <submittedName>
        <fullName evidence="2">Uncharacterized protein LOC105125483</fullName>
    </submittedName>
</protein>
<accession>A0A2P2JK75</accession>
<name>A0A2P2JK75_RHIMU</name>
<feature type="compositionally biased region" description="Polar residues" evidence="1">
    <location>
        <begin position="32"/>
        <end position="51"/>
    </location>
</feature>
<feature type="region of interest" description="Disordered" evidence="1">
    <location>
        <begin position="32"/>
        <end position="95"/>
    </location>
</feature>
<sequence length="113" mass="13225">MHVDKTERDRRKVHQKHWQKLSGLKKLANSSSIIRRIPQETNSIRSESTTNRLREQKSCKLRKPQARPLEITQHQTQKASKLGNKPTRAVDNSSKHSLTIPLLPWQKSKIFLR</sequence>
<reference evidence="2" key="1">
    <citation type="submission" date="2018-02" db="EMBL/GenBank/DDBJ databases">
        <title>Rhizophora mucronata_Transcriptome.</title>
        <authorList>
            <person name="Meera S.P."/>
            <person name="Sreeshan A."/>
            <person name="Augustine A."/>
        </authorList>
    </citation>
    <scope>NUCLEOTIDE SEQUENCE</scope>
    <source>
        <tissue evidence="2">Leaf</tissue>
    </source>
</reference>
<evidence type="ECO:0000256" key="1">
    <source>
        <dbReference type="SAM" id="MobiDB-lite"/>
    </source>
</evidence>